<proteinExistence type="predicted"/>
<keyword evidence="3" id="KW-1185">Reference proteome</keyword>
<dbReference type="Proteomes" id="UP000297777">
    <property type="component" value="Unassembled WGS sequence"/>
</dbReference>
<feature type="compositionally biased region" description="Acidic residues" evidence="1">
    <location>
        <begin position="1"/>
        <end position="11"/>
    </location>
</feature>
<dbReference type="OrthoDB" id="3759773at2759"/>
<sequence length="602" mass="69235">MDDSMESQLELELDRSLQDALSDFGSEPEGEPIFHASSDLGESGGEQTGAEDDSSPSLNELRGSIVSTLDASIAKFYGLLSRRRGVQQPGLLKLSDELLGMILGFLVEPQFSEIRPTVYSRLRIDRDQWNEEFKESVTTIQKMRLVCRRICDISSRFLLPTVRVELSAQSLARLDMISRHPTIGKGVRTVRVNARCLDRLFGDSFERFQYPKSEYLHSALHSVLIDHISADEGKETRMSRELYQRHQLNRSDESNTAISLREIFWSRAYERYKYLLTEEKTLIEEGVFLVSVGTAIARMPRATALHICDRDRNDESDYRPHPRLHSKSKFLLDYYENEDLLIDDMIKYKLFGDDDGFPEHRIEKSWSSPSAQIIIGLPAAIHKAGRSLENICIEMICPTDYRTLASFKGFQELSAATQWLKQFTFYCRDEDFEDESDEWMPTKLDGLVKYLSAIVNTNALEKVHIDVSQLAIEPEHFGMETQNPSMPSLGTIFSSRIWPNLRSMNLTRVPLHLSELETFIDNLNSSDIEMNIQHMYLISGSWSDGIEIFTRNSIQNLVLTTPTSRSERRALLASGKLFWDWEEGQFYWDCGHSLLDTRRSYY</sequence>
<dbReference type="AlphaFoldDB" id="A0A4Z1F592"/>
<name>A0A4Z1F592_9HELO</name>
<organism evidence="2 3">
    <name type="scientific">Botrytis tulipae</name>
    <dbReference type="NCBI Taxonomy" id="87230"/>
    <lineage>
        <taxon>Eukaryota</taxon>
        <taxon>Fungi</taxon>
        <taxon>Dikarya</taxon>
        <taxon>Ascomycota</taxon>
        <taxon>Pezizomycotina</taxon>
        <taxon>Leotiomycetes</taxon>
        <taxon>Helotiales</taxon>
        <taxon>Sclerotiniaceae</taxon>
        <taxon>Botrytis</taxon>
    </lineage>
</organism>
<comment type="caution">
    <text evidence="2">The sequence shown here is derived from an EMBL/GenBank/DDBJ whole genome shotgun (WGS) entry which is preliminary data.</text>
</comment>
<accession>A0A4Z1F592</accession>
<evidence type="ECO:0000313" key="3">
    <source>
        <dbReference type="Proteomes" id="UP000297777"/>
    </source>
</evidence>
<dbReference type="EMBL" id="PQXH01000003">
    <property type="protein sequence ID" value="TGO19615.1"/>
    <property type="molecule type" value="Genomic_DNA"/>
</dbReference>
<evidence type="ECO:0000313" key="2">
    <source>
        <dbReference type="EMBL" id="TGO19615.1"/>
    </source>
</evidence>
<feature type="region of interest" description="Disordered" evidence="1">
    <location>
        <begin position="1"/>
        <end position="59"/>
    </location>
</feature>
<evidence type="ECO:0000256" key="1">
    <source>
        <dbReference type="SAM" id="MobiDB-lite"/>
    </source>
</evidence>
<protein>
    <submittedName>
        <fullName evidence="2">Uncharacterized protein</fullName>
    </submittedName>
</protein>
<gene>
    <name evidence="2" type="ORF">BTUL_0003g00690</name>
</gene>
<reference evidence="2 3" key="1">
    <citation type="submission" date="2017-12" db="EMBL/GenBank/DDBJ databases">
        <title>Comparative genomics of Botrytis spp.</title>
        <authorList>
            <person name="Valero-Jimenez C.A."/>
            <person name="Tapia P."/>
            <person name="Veloso J."/>
            <person name="Silva-Moreno E."/>
            <person name="Staats M."/>
            <person name="Valdes J.H."/>
            <person name="Van Kan J.A.L."/>
        </authorList>
    </citation>
    <scope>NUCLEOTIDE SEQUENCE [LARGE SCALE GENOMIC DNA]</scope>
    <source>
        <strain evidence="2 3">Bt9001</strain>
    </source>
</reference>